<proteinExistence type="predicted"/>
<dbReference type="EMBL" id="LNCD01000088">
    <property type="protein sequence ID" value="KWV49706.1"/>
    <property type="molecule type" value="Genomic_DNA"/>
</dbReference>
<reference evidence="1 2" key="1">
    <citation type="submission" date="2015-11" db="EMBL/GenBank/DDBJ databases">
        <title>Draft Genome Sequence of the Strain BR 10423 (Rhizobium sp.) isolated from nodules of Mimosa pudica.</title>
        <authorList>
            <person name="Barauna A.C."/>
            <person name="Zilli J.E."/>
            <person name="Simoes-Araujo J.L."/>
            <person name="Reis V.M."/>
            <person name="James E.K."/>
            <person name="Reis F.B.Jr."/>
            <person name="Rouws L.F."/>
            <person name="Passos S.R."/>
            <person name="Gois S.R."/>
        </authorList>
    </citation>
    <scope>NUCLEOTIDE SEQUENCE [LARGE SCALE GENOMIC DNA]</scope>
    <source>
        <strain evidence="1 2">BR10423</strain>
    </source>
</reference>
<dbReference type="AlphaFoldDB" id="A0A109JIQ6"/>
<evidence type="ECO:0000313" key="1">
    <source>
        <dbReference type="EMBL" id="KWV49706.1"/>
    </source>
</evidence>
<gene>
    <name evidence="1" type="ORF">AS026_10360</name>
</gene>
<protein>
    <submittedName>
        <fullName evidence="1">Uncharacterized protein</fullName>
    </submittedName>
</protein>
<name>A0A109JIQ6_9HYPH</name>
<organism evidence="1 2">
    <name type="scientific">Rhizobium altiplani</name>
    <dbReference type="NCBI Taxonomy" id="1864509"/>
    <lineage>
        <taxon>Bacteria</taxon>
        <taxon>Pseudomonadati</taxon>
        <taxon>Pseudomonadota</taxon>
        <taxon>Alphaproteobacteria</taxon>
        <taxon>Hyphomicrobiales</taxon>
        <taxon>Rhizobiaceae</taxon>
        <taxon>Rhizobium/Agrobacterium group</taxon>
        <taxon>Rhizobium</taxon>
    </lineage>
</organism>
<sequence length="249" mass="27189">MRDKSLIYWATIEHHRWWLCYDQVYLNLIAKEGQLSPWIVRLIAKAYGVNRGIPRATDTGPSDPAATAIADALGNAAQQFSGTLPQRFSVCVNILRQLPPGIRGAESATPKFVSGTTKLMWFLKPAGWTMFDSFAANALGIARGKSSDRARLFYAALEKQGFAQKSEAGNAVIRASGIPELYAERVIDKYLWLAGCTQQAQEKAKAICEAYHQGLPSKHAEDLQALASALANLLGENPFSENGGEPYAT</sequence>
<dbReference type="Proteomes" id="UP000068164">
    <property type="component" value="Unassembled WGS sequence"/>
</dbReference>
<comment type="caution">
    <text evidence="1">The sequence shown here is derived from an EMBL/GenBank/DDBJ whole genome shotgun (WGS) entry which is preliminary data.</text>
</comment>
<keyword evidence="2" id="KW-1185">Reference proteome</keyword>
<dbReference type="OrthoDB" id="8404828at2"/>
<evidence type="ECO:0000313" key="2">
    <source>
        <dbReference type="Proteomes" id="UP000068164"/>
    </source>
</evidence>
<accession>A0A109JIQ6</accession>
<dbReference type="RefSeq" id="WP_062371691.1">
    <property type="nucleotide sequence ID" value="NZ_LNCD01000088.1"/>
</dbReference>